<dbReference type="PANTHER" id="PTHR43677:SF4">
    <property type="entry name" value="QUINONE OXIDOREDUCTASE-LIKE PROTEIN 2"/>
    <property type="match status" value="1"/>
</dbReference>
<comment type="caution">
    <text evidence="2">The sequence shown here is derived from an EMBL/GenBank/DDBJ whole genome shotgun (WGS) entry which is preliminary data.</text>
</comment>
<dbReference type="InterPro" id="IPR013149">
    <property type="entry name" value="ADH-like_C"/>
</dbReference>
<dbReference type="Proteomes" id="UP001271769">
    <property type="component" value="Unassembled WGS sequence"/>
</dbReference>
<feature type="domain" description="Enoyl reductase (ER)" evidence="1">
    <location>
        <begin position="11"/>
        <end position="322"/>
    </location>
</feature>
<dbReference type="Gene3D" id="3.40.50.720">
    <property type="entry name" value="NAD(P)-binding Rossmann-like Domain"/>
    <property type="match status" value="1"/>
</dbReference>
<sequence length="326" mass="33855">MRALICDQPNGYESLHLGDIPDPQAGPAEVLIDVAAAGMNFADSLMTAGKYQVKPNPPFVPGLELAGTILGLGAGVTTRKLGERVMAVVDHGAFATRAVAKVADTFAIPEGMAFPEAAGFPIAYGTSYGALVWKARLKAGETLLVHGAAGGVGLTAVEIGKALGARVIATAGGPEKCAISAQHGADDTIDYKTEDVRERVKALTAGRGADVVYDPVGGDIFDASLRAVAWNARLVVIGFAAGTVQQIPANILLVKNVDVLGFYWGSYRTQAPALMAEGFAALAQMAASGKLRPHVSMCLPMSDWRQGFEALLGRRSTGKIVLLPGT</sequence>
<dbReference type="InterPro" id="IPR020843">
    <property type="entry name" value="ER"/>
</dbReference>
<name>A0ABU5DYH4_9PROT</name>
<dbReference type="InterPro" id="IPR051397">
    <property type="entry name" value="Zn-ADH-like_protein"/>
</dbReference>
<dbReference type="Gene3D" id="3.90.180.10">
    <property type="entry name" value="Medium-chain alcohol dehydrogenases, catalytic domain"/>
    <property type="match status" value="1"/>
</dbReference>
<dbReference type="Pfam" id="PF08240">
    <property type="entry name" value="ADH_N"/>
    <property type="match status" value="1"/>
</dbReference>
<keyword evidence="2" id="KW-0560">Oxidoreductase</keyword>
<dbReference type="RefSeq" id="WP_320500786.1">
    <property type="nucleotide sequence ID" value="NZ_JAXCLX010000001.1"/>
</dbReference>
<gene>
    <name evidence="2" type="ORF">SMD31_10535</name>
</gene>
<accession>A0ABU5DYH4</accession>
<dbReference type="PANTHER" id="PTHR43677">
    <property type="entry name" value="SHORT-CHAIN DEHYDROGENASE/REDUCTASE"/>
    <property type="match status" value="1"/>
</dbReference>
<evidence type="ECO:0000313" key="2">
    <source>
        <dbReference type="EMBL" id="MDY0872363.1"/>
    </source>
</evidence>
<dbReference type="SMART" id="SM00829">
    <property type="entry name" value="PKS_ER"/>
    <property type="match status" value="1"/>
</dbReference>
<dbReference type="GO" id="GO:0016491">
    <property type="term" value="F:oxidoreductase activity"/>
    <property type="evidence" value="ECO:0007669"/>
    <property type="project" value="UniProtKB-KW"/>
</dbReference>
<reference evidence="2 3" key="1">
    <citation type="journal article" date="2013" name="Antonie Van Leeuwenhoek">
        <title>Dongia rigui sp. nov., isolated from freshwater of a large wetland in Korea.</title>
        <authorList>
            <person name="Baik K.S."/>
            <person name="Hwang Y.M."/>
            <person name="Choi J.S."/>
            <person name="Kwon J."/>
            <person name="Seong C.N."/>
        </authorList>
    </citation>
    <scope>NUCLEOTIDE SEQUENCE [LARGE SCALE GENOMIC DNA]</scope>
    <source>
        <strain evidence="2 3">04SU4-P</strain>
    </source>
</reference>
<dbReference type="InterPro" id="IPR011032">
    <property type="entry name" value="GroES-like_sf"/>
</dbReference>
<dbReference type="SUPFAM" id="SSF51735">
    <property type="entry name" value="NAD(P)-binding Rossmann-fold domains"/>
    <property type="match status" value="1"/>
</dbReference>
<dbReference type="InterPro" id="IPR036291">
    <property type="entry name" value="NAD(P)-bd_dom_sf"/>
</dbReference>
<evidence type="ECO:0000313" key="3">
    <source>
        <dbReference type="Proteomes" id="UP001271769"/>
    </source>
</evidence>
<dbReference type="Pfam" id="PF00107">
    <property type="entry name" value="ADH_zinc_N"/>
    <property type="match status" value="1"/>
</dbReference>
<dbReference type="EC" id="1.-.-.-" evidence="2"/>
<proteinExistence type="predicted"/>
<dbReference type="InterPro" id="IPR013154">
    <property type="entry name" value="ADH-like_N"/>
</dbReference>
<evidence type="ECO:0000259" key="1">
    <source>
        <dbReference type="SMART" id="SM00829"/>
    </source>
</evidence>
<dbReference type="CDD" id="cd08241">
    <property type="entry name" value="QOR1"/>
    <property type="match status" value="1"/>
</dbReference>
<dbReference type="SUPFAM" id="SSF50129">
    <property type="entry name" value="GroES-like"/>
    <property type="match status" value="1"/>
</dbReference>
<keyword evidence="3" id="KW-1185">Reference proteome</keyword>
<dbReference type="EMBL" id="JAXCLX010000001">
    <property type="protein sequence ID" value="MDY0872363.1"/>
    <property type="molecule type" value="Genomic_DNA"/>
</dbReference>
<protein>
    <submittedName>
        <fullName evidence="2">NADPH:quinone oxidoreductase family protein</fullName>
        <ecNumber evidence="2">1.-.-.-</ecNumber>
    </submittedName>
</protein>
<organism evidence="2 3">
    <name type="scientific">Dongia rigui</name>
    <dbReference type="NCBI Taxonomy" id="940149"/>
    <lineage>
        <taxon>Bacteria</taxon>
        <taxon>Pseudomonadati</taxon>
        <taxon>Pseudomonadota</taxon>
        <taxon>Alphaproteobacteria</taxon>
        <taxon>Rhodospirillales</taxon>
        <taxon>Dongiaceae</taxon>
        <taxon>Dongia</taxon>
    </lineage>
</organism>